<feature type="compositionally biased region" description="Polar residues" evidence="1">
    <location>
        <begin position="393"/>
        <end position="407"/>
    </location>
</feature>
<feature type="compositionally biased region" description="Polar residues" evidence="1">
    <location>
        <begin position="1215"/>
        <end position="1227"/>
    </location>
</feature>
<feature type="region of interest" description="Disordered" evidence="1">
    <location>
        <begin position="1606"/>
        <end position="1626"/>
    </location>
</feature>
<feature type="compositionally biased region" description="Polar residues" evidence="1">
    <location>
        <begin position="2218"/>
        <end position="2229"/>
    </location>
</feature>
<feature type="compositionally biased region" description="Basic and acidic residues" evidence="1">
    <location>
        <begin position="2322"/>
        <end position="2354"/>
    </location>
</feature>
<feature type="region of interest" description="Disordered" evidence="1">
    <location>
        <begin position="788"/>
        <end position="867"/>
    </location>
</feature>
<feature type="region of interest" description="Disordered" evidence="1">
    <location>
        <begin position="1805"/>
        <end position="1887"/>
    </location>
</feature>
<evidence type="ECO:0000313" key="2">
    <source>
        <dbReference type="EMBL" id="KAK4282345.1"/>
    </source>
</evidence>
<feature type="compositionally biased region" description="Basic and acidic residues" evidence="1">
    <location>
        <begin position="314"/>
        <end position="350"/>
    </location>
</feature>
<feature type="compositionally biased region" description="Basic and acidic residues" evidence="1">
    <location>
        <begin position="2811"/>
        <end position="2828"/>
    </location>
</feature>
<gene>
    <name evidence="2" type="ORF">QN277_013732</name>
</gene>
<feature type="compositionally biased region" description="Basic and acidic residues" evidence="1">
    <location>
        <begin position="858"/>
        <end position="867"/>
    </location>
</feature>
<feature type="compositionally biased region" description="Basic and acidic residues" evidence="1">
    <location>
        <begin position="1750"/>
        <end position="1765"/>
    </location>
</feature>
<feature type="compositionally biased region" description="Polar residues" evidence="1">
    <location>
        <begin position="2795"/>
        <end position="2810"/>
    </location>
</feature>
<protein>
    <submittedName>
        <fullName evidence="2">Uncharacterized protein</fullName>
    </submittedName>
</protein>
<feature type="compositionally biased region" description="Basic and acidic residues" evidence="1">
    <location>
        <begin position="1320"/>
        <end position="1343"/>
    </location>
</feature>
<feature type="compositionally biased region" description="Basic and acidic residues" evidence="1">
    <location>
        <begin position="699"/>
        <end position="738"/>
    </location>
</feature>
<feature type="compositionally biased region" description="Acidic residues" evidence="1">
    <location>
        <begin position="1916"/>
        <end position="1927"/>
    </location>
</feature>
<comment type="caution">
    <text evidence="2">The sequence shown here is derived from an EMBL/GenBank/DDBJ whole genome shotgun (WGS) entry which is preliminary data.</text>
</comment>
<feature type="compositionally biased region" description="Polar residues" evidence="1">
    <location>
        <begin position="3360"/>
        <end position="3370"/>
    </location>
</feature>
<feature type="compositionally biased region" description="Basic and acidic residues" evidence="1">
    <location>
        <begin position="190"/>
        <end position="204"/>
    </location>
</feature>
<feature type="compositionally biased region" description="Low complexity" evidence="1">
    <location>
        <begin position="2869"/>
        <end position="2879"/>
    </location>
</feature>
<feature type="compositionally biased region" description="Low complexity" evidence="1">
    <location>
        <begin position="2263"/>
        <end position="2277"/>
    </location>
</feature>
<feature type="compositionally biased region" description="Polar residues" evidence="1">
    <location>
        <begin position="3568"/>
        <end position="3579"/>
    </location>
</feature>
<feature type="region of interest" description="Disordered" evidence="1">
    <location>
        <begin position="1051"/>
        <end position="1086"/>
    </location>
</feature>
<dbReference type="EMBL" id="JAWXYG010000002">
    <property type="protein sequence ID" value="KAK4282345.1"/>
    <property type="molecule type" value="Genomic_DNA"/>
</dbReference>
<feature type="compositionally biased region" description="Polar residues" evidence="1">
    <location>
        <begin position="2361"/>
        <end position="2372"/>
    </location>
</feature>
<keyword evidence="3" id="KW-1185">Reference proteome</keyword>
<feature type="region of interest" description="Disordered" evidence="1">
    <location>
        <begin position="999"/>
        <end position="1035"/>
    </location>
</feature>
<feature type="region of interest" description="Disordered" evidence="1">
    <location>
        <begin position="1143"/>
        <end position="1173"/>
    </location>
</feature>
<reference evidence="2" key="1">
    <citation type="submission" date="2023-10" db="EMBL/GenBank/DDBJ databases">
        <title>Chromosome-level genome of the transformable northern wattle, Acacia crassicarpa.</title>
        <authorList>
            <person name="Massaro I."/>
            <person name="Sinha N.R."/>
            <person name="Poethig S."/>
            <person name="Leichty A.R."/>
        </authorList>
    </citation>
    <scope>NUCLEOTIDE SEQUENCE</scope>
    <source>
        <strain evidence="2">Acra3RX</strain>
        <tissue evidence="2">Leaf</tissue>
    </source>
</reference>
<feature type="compositionally biased region" description="Basic and acidic residues" evidence="1">
    <location>
        <begin position="451"/>
        <end position="470"/>
    </location>
</feature>
<feature type="compositionally biased region" description="Basic and acidic residues" evidence="1">
    <location>
        <begin position="636"/>
        <end position="647"/>
    </location>
</feature>
<feature type="region of interest" description="Disordered" evidence="1">
    <location>
        <begin position="632"/>
        <end position="669"/>
    </location>
</feature>
<dbReference type="Proteomes" id="UP001293593">
    <property type="component" value="Unassembled WGS sequence"/>
</dbReference>
<feature type="compositionally biased region" description="Basic and acidic residues" evidence="1">
    <location>
        <begin position="2917"/>
        <end position="2927"/>
    </location>
</feature>
<feature type="compositionally biased region" description="Basic and acidic residues" evidence="1">
    <location>
        <begin position="364"/>
        <end position="373"/>
    </location>
</feature>
<feature type="compositionally biased region" description="Basic and acidic residues" evidence="1">
    <location>
        <begin position="2048"/>
        <end position="2057"/>
    </location>
</feature>
<feature type="compositionally biased region" description="Low complexity" evidence="1">
    <location>
        <begin position="826"/>
        <end position="841"/>
    </location>
</feature>
<feature type="compositionally biased region" description="Basic and acidic residues" evidence="1">
    <location>
        <begin position="1162"/>
        <end position="1173"/>
    </location>
</feature>
<name>A0AAE1N323_9FABA</name>
<feature type="compositionally biased region" description="Polar residues" evidence="1">
    <location>
        <begin position="3043"/>
        <end position="3058"/>
    </location>
</feature>
<feature type="compositionally biased region" description="Basic and acidic residues" evidence="1">
    <location>
        <begin position="2713"/>
        <end position="2736"/>
    </location>
</feature>
<feature type="region of interest" description="Disordered" evidence="1">
    <location>
        <begin position="564"/>
        <end position="620"/>
    </location>
</feature>
<feature type="region of interest" description="Disordered" evidence="1">
    <location>
        <begin position="2666"/>
        <end position="2828"/>
    </location>
</feature>
<feature type="region of interest" description="Disordered" evidence="1">
    <location>
        <begin position="2048"/>
        <end position="2080"/>
    </location>
</feature>
<feature type="region of interest" description="Disordered" evidence="1">
    <location>
        <begin position="2403"/>
        <end position="2455"/>
    </location>
</feature>
<feature type="region of interest" description="Disordered" evidence="1">
    <location>
        <begin position="1493"/>
        <end position="1534"/>
    </location>
</feature>
<sequence length="3579" mass="397776">MATEANIPDDESASKTILEEGFSMTENKSSMELSISNKPPAEYTCKPEHCQADKIESLTLKKLSEDERQHQTGVVSKDVEAGGDKVEAINETVFIEESTHPTEKDRAKVSMQACAEEPMTDQYKSSEVIAESTQKWMIASQEDENKRSKEEEDADLECIKEPASTSETNMGLINEAPLPNLDLTTNSQGEEDKRVEKSCAKDETTDPTIQVEDGVKELSLDGVQKKKDDIPSLLRGECKDPKSIGSSDKLQNDNKENASAINVEESGFDTALKIGDNVNNKLENPYSDQVTDGVNTQVATEARETLQEVASTVCRDKITDTSEDSRINLEKHHEEKRDSQPKNGQEDQLREQVTLIPEETEVAASRENDERRVQQNILPLEEFEESGEKDEPTSTPDSGETSISTEKTPPLAESITKIKGEENLIPQKIANDSNSTEPSVGETGQPESTDISEHSRINLEKHQEEKRDSQPKNGQEDQLGEQVTLIPEETEIAASRENAENRVEQNTLLGEEFEEKGEKDEPTCTPDSGETFSSTKKIPPPAESITKIKGEENMIPQKIVVDLNSTDPLVGETAQPDSTGEVPKTEAREEHQESSKFRSESNEQNEHLSETQSTDNLVVKHMDSEVMVTTETITKLTKDTEQPKKVPDSYSQDEISNDDEKIISEETTEGEEVINKKLFAAESVTEDEAPSRLPPVASARDETIEQSSHEESPKDGKITLIEKNESHRPKDEAEESKTAAEVLDLPNTRGRHDIYEQCNITGSDEETLNTFQKNEKQIQNLTDEPHEEIKGEPHVSDCPPEFIQNTEQEEGYSTATHLYSNPNECSSAESKISADSSSLDKSPTENICASEHQILTKSETEKQHQNEVGATEDKIIEEHHHDIEDDGANISKLGEPDPKVHEEETSIDNKHLDQHLELITDQHATSEVIPASTEKEMIASQTNENTTSKRDEDADVECNQQATSIFEKSCINDDDINTAMNVEDKFKEIISTGLQNEKAGQVRQVDWKDPESIRSSGMSGHENNEEFKPMTSSSEDAFTVTVAPSPYILSVEVSTSEAPSNNEDTDKEKLENPSSSLVADGEKTPVATEAGETIRDASNAICQDNNQYICESVRQEVDVTPVDDTAKAEDLACLNRDLRGEHEEKIVQTELPDNSEESEINPETHNEQEHKVGEQTHLILENTEIEAPRETSISTEKILSLVESISEINNEERMSPQQITNNLNTNDPLVEETGRPDGGDVVTKTDAPEEHQESNELCVEYNKQHEHHPEIQSTENLIVKQVDPIVKTETVSDSIKDIQEIKKFPSPYTEEKIDEDEKIIPEESKEMEEAIDKRSRETAKESISEDQAPSLTTTMIGDEAIEQSTMEESLKDSESTLIEKNENQRVENDAEEKIKEVQASEPSEATGRKDIYDQQMMEGSVEGTMDKFQDNEKEREDSSAEIKEENYDNGLSSEVSQNAELVQSFAESSSLEKLQIERILESEQFQADKAEAINGTSVEEPDHDIEHESAKSSMLASAQNSDLNVHEEETSFNNSSLDENLKVLTDQHASFEVIPESVEKEIIISQTNENPKSKREEDADLEFNEQVTSTNEITLGKISEASLPNLELETKSKSEEDESVIESLTKNEDIETTKHVEDECKVESLIGIQDREAEMAFVLEGEQKDPETIGSSNKFEHENNREEDASTTNVVQLPYVHSVEESISEAASKNGDNDDNNRENSSSNPLIDGASPEVAIEAVETLQEASSTACKDKNKDTCESVKPEEDVPPVDRMVRAEDSAYLDRDEKGANEEDINQAGLTKTIEESIIKTHDGEKRDSLQKNDQEYELGEQAVLIPEKIEEETPREKAEKRIEQNTHSVQKFEEQEKDEPASSPDSGETLILTEKSLPLVESANKINSEETILPQNIAGGLNNEDPLVEDSDNFDIDEIGKETQTEDQEKFEDSSKISVENDKQDEQHSEASSTENLVMKHMYSEEMAMTNTIIKSTRETEELYRVPESISQEKIDIKGDEKIILEEAKEMEESTGVYENEALSRIPGIASVGEEKIGHSFQEESPKDGATMIDNNESCLPENDAEKDEKAVEAFDLPETNGREDISEKQIIEESVEETMKSFQDDEIKIQILGEDTRREIEGKSSVSSLPSELIQASNGLQHGKTDEDILCESNETVENPEILDMSSKKEEQILFGEYGNPTPKEASIDNQDECAYSMKVDEEKAQLSRQNFESLTNTEGEETCAQLEKFSQKEKKEEEPKDMDGGKENKASPQEVSEPPEISEVSALKPEGGEIESTAGTSSSAIVGLDTRKEYMEEVECDQTKIKEEVEVTESERQIEATSSIERKISNPLDDFSKPKEDYNDVLTIEENNTKGPSSTLGVPKKDSSSTNDSEAKFMRLVNETTAMKEVKPVDVDHEMMDETTSETKSNCLGRDIAERQEAETNSEDKNMEVEEVVDQGEQISHEIEEKDLITGIGHEIEVTTADDQSVHAIIDSSMVPSYGEPKTVEMSKTTENTSATENVSLVETEASSITHTGGALKVASLDNEKGKEYSSEGIKKHNDEALKLESDTGDTVREEREQADSLADLNEAQKLEIVEDEKSTIEMKELTEKTEDSSALTRVEREAAELKTATSGSQEEYLNTKSGELLMEKGDILAKDQIEEILLLSNNIQTEGKDNNLQHQDSRSVQDVPASNLKPRCNDKDLLNSSLDQDGSIDAIKSTHEVYQRSEIADHNESAREHPTEGTITSHGEETENEVEVSTSKFTEQTESTKSTEEKKPLTSDNQTEQNIEITDLRALKSSDASETNTKDCSSTPKVNEKETEASFIKKDDSATDDPKIVPVIVEIEETGLMNSRTGQTENDRGSVIVSENEGETTITTDKTTSDSIDIVGREHNFNSEKEEVLEELNESDLKMDSCVTETEKATTVKQEREQSISTISMSQDYPAPLVEEKSTMGNAKIHPTDTKSTREEIIDEAAETYLVHSIENTLTQKEHEFVKHGGTSDLESVNIPEECSNDDSPQLKNEVNEEKVLVEASKGTTNSGREDSENVQGQDNKGTTLEGNLTNVAIEKEEIALENEPTDELPPEKIVEVADANEKVELAFDSSAEDQKDEKIYQFEEKSECEDNVLKSRENVPNEKIQDGIEGEVDMQSETEHHMSVPRDTDATMLGGCTENVLTATEIANGSENILEQSPEPTSNLKESDTLSTCYETDDKATATNSGFIEQSGEMDLVEERKSIISENPAKANEDFSFTTIETPEEGLQTECEEEHKAEKSNKEDDPHTSESLPCMPERNAITTIDKGAKTCSDTIDTDNIQEERSSSEEGSDKKRQERAEGGREMGQETKDKAPTIRDEPSAMEYAIKNGTITSQTVSNENQHEEKSEAYENRGTEPEITGRRTEVMAQGEKDQEAGSDNSQKEHIDTAELSESTREIQKLQESSLGEVGTKATVKADAKTRETNEVIEEGIHKPDGETKAEVQPEKAKHLDEATDLTAKAQKAETTQCEEAKAESEEDEGVNESETKEPSPSGSTVMVEIPKDGEEKVKHKKSHNILSGVGSKVKHSISKVKKAITGKSSHPKTSSPK</sequence>
<feature type="region of interest" description="Disordered" evidence="1">
    <location>
        <begin position="681"/>
        <end position="748"/>
    </location>
</feature>
<accession>A0AAE1N323</accession>
<feature type="compositionally biased region" description="Basic and acidic residues" evidence="1">
    <location>
        <begin position="1424"/>
        <end position="1446"/>
    </location>
</feature>
<feature type="region of interest" description="Disordered" evidence="1">
    <location>
        <begin position="1320"/>
        <end position="1455"/>
    </location>
</feature>
<feature type="compositionally biased region" description="Basic and acidic residues" evidence="1">
    <location>
        <begin position="583"/>
        <end position="609"/>
    </location>
</feature>
<evidence type="ECO:0000313" key="3">
    <source>
        <dbReference type="Proteomes" id="UP001293593"/>
    </source>
</evidence>
<feature type="region of interest" description="Disordered" evidence="1">
    <location>
        <begin position="2917"/>
        <end position="2939"/>
    </location>
</feature>
<feature type="compositionally biased region" description="Basic and acidic residues" evidence="1">
    <location>
        <begin position="1368"/>
        <end position="1398"/>
    </location>
</feature>
<proteinExistence type="predicted"/>
<evidence type="ECO:0000256" key="1">
    <source>
        <dbReference type="SAM" id="MobiDB-lite"/>
    </source>
</evidence>
<feature type="compositionally biased region" description="Basic and acidic residues" evidence="1">
    <location>
        <begin position="213"/>
        <end position="242"/>
    </location>
</feature>
<feature type="compositionally biased region" description="Polar residues" evidence="1">
    <location>
        <begin position="803"/>
        <end position="825"/>
    </location>
</feature>
<feature type="region of interest" description="Disordered" evidence="1">
    <location>
        <begin position="2488"/>
        <end position="2514"/>
    </location>
</feature>
<feature type="compositionally biased region" description="Polar residues" evidence="1">
    <location>
        <begin position="2502"/>
        <end position="2514"/>
    </location>
</feature>
<feature type="region of interest" description="Disordered" evidence="1">
    <location>
        <begin position="925"/>
        <end position="955"/>
    </location>
</feature>
<feature type="compositionally biased region" description="Basic and acidic residues" evidence="1">
    <location>
        <begin position="3263"/>
        <end position="3278"/>
    </location>
</feature>
<feature type="compositionally biased region" description="Polar residues" evidence="1">
    <location>
        <begin position="525"/>
        <end position="536"/>
    </location>
</feature>
<feature type="region of interest" description="Disordered" evidence="1">
    <location>
        <begin position="1656"/>
        <end position="1774"/>
    </location>
</feature>
<feature type="compositionally biased region" description="Basic and acidic residues" evidence="1">
    <location>
        <begin position="894"/>
        <end position="907"/>
    </location>
</feature>
<feature type="compositionally biased region" description="Basic and acidic residues" evidence="1">
    <location>
        <begin position="1674"/>
        <end position="1684"/>
    </location>
</feature>
<feature type="region of interest" description="Disordered" evidence="1">
    <location>
        <begin position="2844"/>
        <end position="2879"/>
    </location>
</feature>
<feature type="compositionally biased region" description="Basic and acidic residues" evidence="1">
    <location>
        <begin position="2667"/>
        <end position="2680"/>
    </location>
</feature>
<feature type="region of interest" description="Disordered" evidence="1">
    <location>
        <begin position="1901"/>
        <end position="1965"/>
    </location>
</feature>
<feature type="region of interest" description="Disordered" evidence="1">
    <location>
        <begin position="2996"/>
        <end position="3058"/>
    </location>
</feature>
<feature type="region of interest" description="Disordered" evidence="1">
    <location>
        <begin position="2210"/>
        <end position="2297"/>
    </location>
</feature>
<organism evidence="2 3">
    <name type="scientific">Acacia crassicarpa</name>
    <name type="common">northern wattle</name>
    <dbReference type="NCBI Taxonomy" id="499986"/>
    <lineage>
        <taxon>Eukaryota</taxon>
        <taxon>Viridiplantae</taxon>
        <taxon>Streptophyta</taxon>
        <taxon>Embryophyta</taxon>
        <taxon>Tracheophyta</taxon>
        <taxon>Spermatophyta</taxon>
        <taxon>Magnoliopsida</taxon>
        <taxon>eudicotyledons</taxon>
        <taxon>Gunneridae</taxon>
        <taxon>Pentapetalae</taxon>
        <taxon>rosids</taxon>
        <taxon>fabids</taxon>
        <taxon>Fabales</taxon>
        <taxon>Fabaceae</taxon>
        <taxon>Caesalpinioideae</taxon>
        <taxon>mimosoid clade</taxon>
        <taxon>Acacieae</taxon>
        <taxon>Acacia</taxon>
    </lineage>
</organism>
<feature type="region of interest" description="Disordered" evidence="1">
    <location>
        <begin position="882"/>
        <end position="907"/>
    </location>
</feature>
<feature type="compositionally biased region" description="Polar residues" evidence="1">
    <location>
        <begin position="1052"/>
        <end position="1062"/>
    </location>
</feature>
<feature type="compositionally biased region" description="Basic and acidic residues" evidence="1">
    <location>
        <begin position="3311"/>
        <end position="3350"/>
    </location>
</feature>
<feature type="region of interest" description="Disordered" evidence="1">
    <location>
        <begin position="2132"/>
        <end position="2159"/>
    </location>
</feature>
<feature type="region of interest" description="Disordered" evidence="1">
    <location>
        <begin position="138"/>
        <end position="261"/>
    </location>
</feature>
<feature type="compositionally biased region" description="Basic and acidic residues" evidence="1">
    <location>
        <begin position="3371"/>
        <end position="3430"/>
    </location>
</feature>
<feature type="compositionally biased region" description="Basic and acidic residues" evidence="1">
    <location>
        <begin position="2403"/>
        <end position="2412"/>
    </location>
</feature>
<feature type="compositionally biased region" description="Polar residues" evidence="1">
    <location>
        <begin position="2775"/>
        <end position="2785"/>
    </location>
</feature>
<feature type="compositionally biased region" description="Basic and acidic residues" evidence="1">
    <location>
        <begin position="1837"/>
        <end position="1870"/>
    </location>
</feature>
<feature type="compositionally biased region" description="Basic and acidic residues" evidence="1">
    <location>
        <begin position="3445"/>
        <end position="3483"/>
    </location>
</feature>
<feature type="region of interest" description="Disordered" evidence="1">
    <location>
        <begin position="3180"/>
        <end position="3579"/>
    </location>
</feature>
<feature type="compositionally biased region" description="Polar residues" evidence="1">
    <location>
        <begin position="2135"/>
        <end position="2151"/>
    </location>
</feature>
<feature type="compositionally biased region" description="Basic and acidic residues" evidence="1">
    <location>
        <begin position="2375"/>
        <end position="2386"/>
    </location>
</feature>
<feature type="compositionally biased region" description="Basic and acidic residues" evidence="1">
    <location>
        <begin position="1928"/>
        <end position="1959"/>
    </location>
</feature>
<feature type="region of interest" description="Disordered" evidence="1">
    <location>
        <begin position="2322"/>
        <end position="2386"/>
    </location>
</feature>
<feature type="region of interest" description="Disordered" evidence="1">
    <location>
        <begin position="1209"/>
        <end position="1254"/>
    </location>
</feature>
<feature type="compositionally biased region" description="Basic and acidic residues" evidence="1">
    <location>
        <begin position="1805"/>
        <end position="1824"/>
    </location>
</feature>
<feature type="region of interest" description="Disordered" evidence="1">
    <location>
        <begin position="311"/>
        <end position="551"/>
    </location>
</feature>
<feature type="compositionally biased region" description="Polar residues" evidence="1">
    <location>
        <begin position="3180"/>
        <end position="3204"/>
    </location>
</feature>
<feature type="compositionally biased region" description="Basic and acidic residues" evidence="1">
    <location>
        <begin position="2427"/>
        <end position="2444"/>
    </location>
</feature>
<feature type="compositionally biased region" description="Polar residues" evidence="1">
    <location>
        <begin position="1511"/>
        <end position="1523"/>
    </location>
</feature>
<feature type="compositionally biased region" description="Low complexity" evidence="1">
    <location>
        <begin position="2752"/>
        <end position="2765"/>
    </location>
</feature>
<feature type="compositionally biased region" description="Polar residues" evidence="1">
    <location>
        <begin position="1345"/>
        <end position="1355"/>
    </location>
</feature>
<feature type="compositionally biased region" description="Basic and acidic residues" evidence="1">
    <location>
        <begin position="2241"/>
        <end position="2261"/>
    </location>
</feature>
<feature type="compositionally biased region" description="Basic residues" evidence="1">
    <location>
        <begin position="3554"/>
        <end position="3566"/>
    </location>
</feature>